<keyword evidence="1" id="KW-0812">Transmembrane</keyword>
<reference evidence="2 3" key="1">
    <citation type="submission" date="2018-02" db="EMBL/GenBank/DDBJ databases">
        <title>8 Nocardia nova and 1 Nocardia cyriacigeorgica strain used for evolution to TMP-SMX.</title>
        <authorList>
            <person name="Mehta H."/>
            <person name="Weng J."/>
            <person name="Shamoo Y."/>
        </authorList>
    </citation>
    <scope>NUCLEOTIDE SEQUENCE [LARGE SCALE GENOMIC DNA]</scope>
    <source>
        <strain evidence="2 3">MDA3139</strain>
    </source>
</reference>
<evidence type="ECO:0000313" key="2">
    <source>
        <dbReference type="EMBL" id="PPJ34915.1"/>
    </source>
</evidence>
<sequence>MVAGSTTWNRLAEAGLSDCVRYDACPDDGLGLFVVACLVLFVLGPPAVLLAGAATLDIIDRPTGLRRGLAWTAVVWLAPLIGPFIWWSAWPRHNQPGQITEYEPE</sequence>
<gene>
    <name evidence="2" type="ORF">C5E45_28245</name>
</gene>
<evidence type="ECO:0008006" key="4">
    <source>
        <dbReference type="Google" id="ProtNLM"/>
    </source>
</evidence>
<feature type="transmembrane region" description="Helical" evidence="1">
    <location>
        <begin position="68"/>
        <end position="87"/>
    </location>
</feature>
<organism evidence="2 3">
    <name type="scientific">Nocardia nova</name>
    <dbReference type="NCBI Taxonomy" id="37330"/>
    <lineage>
        <taxon>Bacteria</taxon>
        <taxon>Bacillati</taxon>
        <taxon>Actinomycetota</taxon>
        <taxon>Actinomycetes</taxon>
        <taxon>Mycobacteriales</taxon>
        <taxon>Nocardiaceae</taxon>
        <taxon>Nocardia</taxon>
    </lineage>
</organism>
<dbReference type="OrthoDB" id="3298527at2"/>
<accession>A0A2S6AI94</accession>
<evidence type="ECO:0000256" key="1">
    <source>
        <dbReference type="SAM" id="Phobius"/>
    </source>
</evidence>
<proteinExistence type="predicted"/>
<keyword evidence="1" id="KW-1133">Transmembrane helix</keyword>
<dbReference type="RefSeq" id="WP_104377813.1">
    <property type="nucleotide sequence ID" value="NZ_PSZC01000026.1"/>
</dbReference>
<name>A0A2S6AI94_9NOCA</name>
<evidence type="ECO:0000313" key="3">
    <source>
        <dbReference type="Proteomes" id="UP000239874"/>
    </source>
</evidence>
<dbReference type="Proteomes" id="UP000239874">
    <property type="component" value="Unassembled WGS sequence"/>
</dbReference>
<comment type="caution">
    <text evidence="2">The sequence shown here is derived from an EMBL/GenBank/DDBJ whole genome shotgun (WGS) entry which is preliminary data.</text>
</comment>
<dbReference type="EMBL" id="PSZC01000026">
    <property type="protein sequence ID" value="PPJ34915.1"/>
    <property type="molecule type" value="Genomic_DNA"/>
</dbReference>
<dbReference type="AlphaFoldDB" id="A0A2S6AI94"/>
<protein>
    <recommendedName>
        <fullName evidence="4">Cardiolipin synthase N-terminal domain-containing protein</fullName>
    </recommendedName>
</protein>
<keyword evidence="1" id="KW-0472">Membrane</keyword>
<feature type="transmembrane region" description="Helical" evidence="1">
    <location>
        <begin position="30"/>
        <end position="56"/>
    </location>
</feature>